<evidence type="ECO:0000256" key="1">
    <source>
        <dbReference type="ARBA" id="ARBA00004448"/>
    </source>
</evidence>
<accession>L8B9A5</accession>
<dbReference type="EMBL" id="HE613568">
    <property type="protein sequence ID" value="CCE89186.1"/>
    <property type="molecule type" value="Genomic_DNA"/>
</dbReference>
<dbReference type="GeneID" id="14469576"/>
<feature type="transmembrane region" description="Helical" evidence="13">
    <location>
        <begin position="204"/>
        <end position="227"/>
    </location>
</feature>
<dbReference type="HAMAP" id="MF_01393">
    <property type="entry name" value="ATP_synth_a_bact"/>
    <property type="match status" value="1"/>
</dbReference>
<dbReference type="RefSeq" id="YP_007374975.1">
    <property type="nucleotide sequence ID" value="NC_020148.1"/>
</dbReference>
<keyword evidence="8 13" id="KW-1133">Transmembrane helix</keyword>
<keyword evidence="14" id="KW-0496">Mitochondrion</keyword>
<reference evidence="14" key="1">
    <citation type="journal article" date="2014" name="PLoS ONE">
        <title>Mitochondrial Genome of Phlebia radiata Is the Second Largest (156 kbp) among Fungi and Features Signs of Genome Flexibility and Recent Recombination Events.</title>
        <authorList>
            <person name="Salavirta H."/>
            <person name="Oksanen I."/>
            <person name="Kuuskeri J."/>
            <person name="Makela M."/>
            <person name="Laine P."/>
            <person name="Paulin L."/>
            <person name="Lundell T."/>
        </authorList>
    </citation>
    <scope>NUCLEOTIDE SEQUENCE</scope>
    <source>
        <strain evidence="14">79</strain>
    </source>
</reference>
<dbReference type="GO" id="GO:0005743">
    <property type="term" value="C:mitochondrial inner membrane"/>
    <property type="evidence" value="ECO:0007669"/>
    <property type="project" value="UniProtKB-SubCell"/>
</dbReference>
<dbReference type="EMBL" id="HE613568">
    <property type="protein sequence ID" value="CCE89253.1"/>
    <property type="molecule type" value="Genomic_DNA"/>
</dbReference>
<keyword evidence="6 13" id="KW-0812">Transmembrane</keyword>
<dbReference type="GeneID" id="14469525"/>
<dbReference type="NCBIfam" id="NF004482">
    <property type="entry name" value="PRK05815.2-4"/>
    <property type="match status" value="1"/>
</dbReference>
<protein>
    <recommendedName>
        <fullName evidence="3 12">ATP synthase subunit a</fullName>
    </recommendedName>
</protein>
<keyword evidence="9" id="KW-0406">Ion transport</keyword>
<keyword evidence="7" id="KW-0375">Hydrogen ion transport</keyword>
<comment type="subcellular location">
    <subcellularLocation>
        <location evidence="1 12">Mitochondrion inner membrane</location>
        <topology evidence="1 12">Multi-pass membrane protein</topology>
    </subcellularLocation>
</comment>
<dbReference type="GO" id="GO:0046933">
    <property type="term" value="F:proton-transporting ATP synthase activity, rotational mechanism"/>
    <property type="evidence" value="ECO:0007669"/>
    <property type="project" value="TreeGrafter"/>
</dbReference>
<feature type="transmembrane region" description="Helical" evidence="13">
    <location>
        <begin position="41"/>
        <end position="59"/>
    </location>
</feature>
<dbReference type="PRINTS" id="PR00123">
    <property type="entry name" value="ATPASEA"/>
</dbReference>
<feature type="transmembrane region" description="Helical" evidence="13">
    <location>
        <begin position="93"/>
        <end position="112"/>
    </location>
</feature>
<dbReference type="Gene3D" id="1.20.120.220">
    <property type="entry name" value="ATP synthase, F0 complex, subunit A"/>
    <property type="match status" value="1"/>
</dbReference>
<evidence type="ECO:0000256" key="12">
    <source>
        <dbReference type="RuleBase" id="RU004450"/>
    </source>
</evidence>
<keyword evidence="4" id="KW-0813">Transport</keyword>
<evidence type="ECO:0000256" key="8">
    <source>
        <dbReference type="ARBA" id="ARBA00022989"/>
    </source>
</evidence>
<geneLocation type="mitochondrion" evidence="14"/>
<sequence>MILFNQIPCFINSPLEQFEVTSLIGLNAPILGYFNLTLTNLALYSVLVILFIITLHYYCNNKNKLVPSKWQIALESLFASISSMVREQLGKEVYLPFIYSLFCFILIANLFGSVPYSFTITTSAIVAIGLSFTIWTAVTILGLSIHKLHFFAYFIPSGTPLALIPLLVLIEVISYVARAASLGLRLFANMLGGHTLMKILSSFLYKMFGASFIIAFVTLIPFVLFLGIMLLEIGVAFIQAYVFTILTCSYIKDAVELH</sequence>
<feature type="transmembrane region" description="Helical" evidence="13">
    <location>
        <begin position="233"/>
        <end position="251"/>
    </location>
</feature>
<organism evidence="14">
    <name type="scientific">Phlebia radiata</name>
    <name type="common">White-rot fungus</name>
    <dbReference type="NCBI Taxonomy" id="5308"/>
    <lineage>
        <taxon>Eukaryota</taxon>
        <taxon>Fungi</taxon>
        <taxon>Dikarya</taxon>
        <taxon>Basidiomycota</taxon>
        <taxon>Agaricomycotina</taxon>
        <taxon>Agaricomycetes</taxon>
        <taxon>Polyporales</taxon>
        <taxon>Meruliaceae</taxon>
        <taxon>Phlebia</taxon>
    </lineage>
</organism>
<dbReference type="InterPro" id="IPR035908">
    <property type="entry name" value="F0_ATP_A_sf"/>
</dbReference>
<dbReference type="GO" id="GO:0016787">
    <property type="term" value="F:hydrolase activity"/>
    <property type="evidence" value="ECO:0007669"/>
    <property type="project" value="UniProtKB-KW"/>
</dbReference>
<dbReference type="CDD" id="cd00310">
    <property type="entry name" value="ATP-synt_Fo_a_6"/>
    <property type="match status" value="1"/>
</dbReference>
<dbReference type="NCBIfam" id="TIGR01131">
    <property type="entry name" value="ATP_synt_6_or_A"/>
    <property type="match status" value="1"/>
</dbReference>
<evidence type="ECO:0000256" key="7">
    <source>
        <dbReference type="ARBA" id="ARBA00022781"/>
    </source>
</evidence>
<dbReference type="InterPro" id="IPR045083">
    <property type="entry name" value="ATP_synth_F0_asu_bact/mt"/>
</dbReference>
<evidence type="ECO:0000313" key="14">
    <source>
        <dbReference type="EMBL" id="CCE89186.1"/>
    </source>
</evidence>
<evidence type="ECO:0000256" key="2">
    <source>
        <dbReference type="ARBA" id="ARBA00006810"/>
    </source>
</evidence>
<keyword evidence="10 13" id="KW-0472">Membrane</keyword>
<comment type="similarity">
    <text evidence="2">Belongs to the ATPase A chain family.</text>
</comment>
<dbReference type="InterPro" id="IPR023011">
    <property type="entry name" value="ATP_synth_F0_asu_AS"/>
</dbReference>
<dbReference type="InterPro" id="IPR000568">
    <property type="entry name" value="ATP_synth_F0_asu"/>
</dbReference>
<dbReference type="RefSeq" id="YP_007374893.1">
    <property type="nucleotide sequence ID" value="NC_020148.1"/>
</dbReference>
<name>L8B9A5_PHLRA</name>
<feature type="transmembrane region" description="Helical" evidence="13">
    <location>
        <begin position="118"/>
        <end position="143"/>
    </location>
</feature>
<dbReference type="PROSITE" id="PS00449">
    <property type="entry name" value="ATPASE_A"/>
    <property type="match status" value="1"/>
</dbReference>
<gene>
    <name evidence="14" type="primary">atp6_1</name>
    <name evidence="15" type="synonym">atp6</name>
    <name evidence="14" type="ORF">PRA_mt0065</name>
    <name evidence="15" type="ORF">PRA_mt0193</name>
</gene>
<keyword evidence="5" id="KW-0138">CF(0)</keyword>
<dbReference type="PANTHER" id="PTHR11410:SF0">
    <property type="entry name" value="ATP SYNTHASE SUBUNIT A"/>
    <property type="match status" value="1"/>
</dbReference>
<evidence type="ECO:0000256" key="4">
    <source>
        <dbReference type="ARBA" id="ARBA00022448"/>
    </source>
</evidence>
<keyword evidence="11" id="KW-0066">ATP synthesis</keyword>
<evidence type="ECO:0000256" key="13">
    <source>
        <dbReference type="SAM" id="Phobius"/>
    </source>
</evidence>
<dbReference type="SUPFAM" id="SSF81336">
    <property type="entry name" value="F1F0 ATP synthase subunit A"/>
    <property type="match status" value="1"/>
</dbReference>
<evidence type="ECO:0000313" key="15">
    <source>
        <dbReference type="EMBL" id="CCE89253.1"/>
    </source>
</evidence>
<evidence type="ECO:0000256" key="10">
    <source>
        <dbReference type="ARBA" id="ARBA00023136"/>
    </source>
</evidence>
<dbReference type="FunFam" id="1.20.120.220:FF:000003">
    <property type="entry name" value="ATP synthase subunit a"/>
    <property type="match status" value="1"/>
</dbReference>
<dbReference type="GO" id="GO:0045259">
    <property type="term" value="C:proton-transporting ATP synthase complex"/>
    <property type="evidence" value="ECO:0007669"/>
    <property type="project" value="UniProtKB-KW"/>
</dbReference>
<dbReference type="Pfam" id="PF00119">
    <property type="entry name" value="ATP-synt_A"/>
    <property type="match status" value="1"/>
</dbReference>
<keyword evidence="14" id="KW-0378">Hydrolase</keyword>
<evidence type="ECO:0000256" key="9">
    <source>
        <dbReference type="ARBA" id="ARBA00023065"/>
    </source>
</evidence>
<evidence type="ECO:0000256" key="3">
    <source>
        <dbReference type="ARBA" id="ARBA00021312"/>
    </source>
</evidence>
<evidence type="ECO:0000256" key="6">
    <source>
        <dbReference type="ARBA" id="ARBA00022692"/>
    </source>
</evidence>
<evidence type="ECO:0000256" key="11">
    <source>
        <dbReference type="ARBA" id="ARBA00023310"/>
    </source>
</evidence>
<evidence type="ECO:0000256" key="5">
    <source>
        <dbReference type="ARBA" id="ARBA00022547"/>
    </source>
</evidence>
<dbReference type="AlphaFoldDB" id="L8B9A5"/>
<proteinExistence type="inferred from homology"/>
<dbReference type="PANTHER" id="PTHR11410">
    <property type="entry name" value="ATP SYNTHASE SUBUNIT A"/>
    <property type="match status" value="1"/>
</dbReference>